<organism evidence="3 4">
    <name type="scientific">Latimeria chalumnae</name>
    <name type="common">Coelacanth</name>
    <dbReference type="NCBI Taxonomy" id="7897"/>
    <lineage>
        <taxon>Eukaryota</taxon>
        <taxon>Metazoa</taxon>
        <taxon>Chordata</taxon>
        <taxon>Craniata</taxon>
        <taxon>Vertebrata</taxon>
        <taxon>Euteleostomi</taxon>
        <taxon>Coelacanthiformes</taxon>
        <taxon>Coelacanthidae</taxon>
        <taxon>Latimeria</taxon>
    </lineage>
</organism>
<dbReference type="STRING" id="7897.ENSLACP00000004661"/>
<evidence type="ECO:0008006" key="5">
    <source>
        <dbReference type="Google" id="ProtNLM"/>
    </source>
</evidence>
<dbReference type="Gene3D" id="3.30.70.1820">
    <property type="entry name" value="L1 transposable element, RRM domain"/>
    <property type="match status" value="1"/>
</dbReference>
<name>H3A4U0_LATCH</name>
<feature type="compositionally biased region" description="Basic and acidic residues" evidence="2">
    <location>
        <begin position="8"/>
        <end position="35"/>
    </location>
</feature>
<dbReference type="Proteomes" id="UP000008672">
    <property type="component" value="Unassembled WGS sequence"/>
</dbReference>
<reference evidence="3" key="2">
    <citation type="submission" date="2025-08" db="UniProtKB">
        <authorList>
            <consortium name="Ensembl"/>
        </authorList>
    </citation>
    <scope>IDENTIFICATION</scope>
</reference>
<dbReference type="Bgee" id="ENSLACG00000004148">
    <property type="expression patterns" value="Expressed in pharyngeal gill and 4 other cell types or tissues"/>
</dbReference>
<protein>
    <recommendedName>
        <fullName evidence="5">L1 transposable element RRM domain-containing protein</fullName>
    </recommendedName>
</protein>
<dbReference type="Ensembl" id="ENSLACT00000004700.1">
    <property type="protein sequence ID" value="ENSLACP00000004661.1"/>
    <property type="gene ID" value="ENSLACG00000004148.1"/>
</dbReference>
<dbReference type="InterPro" id="IPR004244">
    <property type="entry name" value="Transposase_22"/>
</dbReference>
<dbReference type="PANTHER" id="PTHR11505">
    <property type="entry name" value="L1 TRANSPOSABLE ELEMENT-RELATED"/>
    <property type="match status" value="1"/>
</dbReference>
<reference evidence="3" key="3">
    <citation type="submission" date="2025-09" db="UniProtKB">
        <authorList>
            <consortium name="Ensembl"/>
        </authorList>
    </citation>
    <scope>IDENTIFICATION</scope>
</reference>
<evidence type="ECO:0000256" key="2">
    <source>
        <dbReference type="SAM" id="MobiDB-lite"/>
    </source>
</evidence>
<dbReference type="InterPro" id="IPR042566">
    <property type="entry name" value="L1_C"/>
</dbReference>
<dbReference type="EMBL" id="AFYH01227814">
    <property type="status" value="NOT_ANNOTATED_CDS"/>
    <property type="molecule type" value="Genomic_DNA"/>
</dbReference>
<reference evidence="4" key="1">
    <citation type="submission" date="2011-08" db="EMBL/GenBank/DDBJ databases">
        <title>The draft genome of Latimeria chalumnae.</title>
        <authorList>
            <person name="Di Palma F."/>
            <person name="Alfoldi J."/>
            <person name="Johnson J."/>
            <person name="Berlin A."/>
            <person name="Gnerre S."/>
            <person name="Jaffe D."/>
            <person name="MacCallum I."/>
            <person name="Young S."/>
            <person name="Walker B.J."/>
            <person name="Lander E."/>
            <person name="Lindblad-Toh K."/>
        </authorList>
    </citation>
    <scope>NUCLEOTIDE SEQUENCE [LARGE SCALE GENOMIC DNA]</scope>
    <source>
        <strain evidence="4">Wild caught</strain>
    </source>
</reference>
<sequence length="283" mass="32265">MKKKVKKGDKIKGRHYTETNTQEGEKRKQREENQKKTAPVLNRLHGRWEAELNIGIMLVENIYVLLQKLAQDITDLRSTVEKLQATSNVLTQRVADAEKRISEVEDASTSHDQQQLKAATDKINNLENRSRQNNLRILGFPEGIEKGNLCAFLSEVLPEVLKLPTEVAIEMERAHRSLGPKPSSGQRPRAFIVKILCFPIKEQILKVAKSLGEMEWQGHRISIFLDLSGDLQLRRQKFAPVRKILRDNQFKYGLFYPAALKITDNGETHSFTNPEAAQKCISS</sequence>
<accession>H3A4U0</accession>
<keyword evidence="1" id="KW-0175">Coiled coil</keyword>
<dbReference type="HOGENOM" id="CLU_062834_2_1_1"/>
<dbReference type="GeneTree" id="ENSGT00940000163843"/>
<dbReference type="Gene3D" id="3.30.250.20">
    <property type="entry name" value="L1 transposable element, C-terminal domain"/>
    <property type="match status" value="1"/>
</dbReference>
<dbReference type="AlphaFoldDB" id="H3A4U0"/>
<keyword evidence="4" id="KW-1185">Reference proteome</keyword>
<dbReference type="InParanoid" id="H3A4U0"/>
<proteinExistence type="predicted"/>
<evidence type="ECO:0000256" key="1">
    <source>
        <dbReference type="SAM" id="Coils"/>
    </source>
</evidence>
<dbReference type="EMBL" id="AFYH01227813">
    <property type="status" value="NOT_ANNOTATED_CDS"/>
    <property type="molecule type" value="Genomic_DNA"/>
</dbReference>
<evidence type="ECO:0000313" key="3">
    <source>
        <dbReference type="Ensembl" id="ENSLACP00000004661.1"/>
    </source>
</evidence>
<feature type="coiled-coil region" evidence="1">
    <location>
        <begin position="66"/>
        <end position="136"/>
    </location>
</feature>
<evidence type="ECO:0000313" key="4">
    <source>
        <dbReference type="Proteomes" id="UP000008672"/>
    </source>
</evidence>
<dbReference type="OMA" id="GIMLVEN"/>
<feature type="region of interest" description="Disordered" evidence="2">
    <location>
        <begin position="1"/>
        <end position="37"/>
    </location>
</feature>
<dbReference type="eggNOG" id="ENOG502SRQ0">
    <property type="taxonomic scope" value="Eukaryota"/>
</dbReference>